<accession>A0AAV4CVE7</accession>
<name>A0AAV4CVE7_9GAST</name>
<dbReference type="GO" id="GO:0004623">
    <property type="term" value="F:phospholipase A2 activity"/>
    <property type="evidence" value="ECO:0007669"/>
    <property type="project" value="InterPro"/>
</dbReference>
<dbReference type="Pfam" id="PF05826">
    <property type="entry name" value="Phospholip_A2_2"/>
    <property type="match status" value="1"/>
</dbReference>
<dbReference type="PANTHER" id="PTHR12253">
    <property type="entry name" value="RH14732P"/>
    <property type="match status" value="1"/>
</dbReference>
<dbReference type="AlphaFoldDB" id="A0AAV4CVE7"/>
<dbReference type="EMBL" id="BLXT01007005">
    <property type="protein sequence ID" value="GFO35869.1"/>
    <property type="molecule type" value="Genomic_DNA"/>
</dbReference>
<protein>
    <submittedName>
        <fullName evidence="4">Phospholipase a2</fullName>
    </submittedName>
</protein>
<dbReference type="PROSITE" id="PS00118">
    <property type="entry name" value="PA2_HIS"/>
    <property type="match status" value="1"/>
</dbReference>
<dbReference type="CDD" id="cd04704">
    <property type="entry name" value="PLA2_bee_venom_like"/>
    <property type="match status" value="1"/>
</dbReference>
<reference evidence="4 5" key="1">
    <citation type="journal article" date="2021" name="Elife">
        <title>Chloroplast acquisition without the gene transfer in kleptoplastic sea slugs, Plakobranchus ocellatus.</title>
        <authorList>
            <person name="Maeda T."/>
            <person name="Takahashi S."/>
            <person name="Yoshida T."/>
            <person name="Shimamura S."/>
            <person name="Takaki Y."/>
            <person name="Nagai Y."/>
            <person name="Toyoda A."/>
            <person name="Suzuki Y."/>
            <person name="Arimoto A."/>
            <person name="Ishii H."/>
            <person name="Satoh N."/>
            <person name="Nishiyama T."/>
            <person name="Hasebe M."/>
            <person name="Maruyama T."/>
            <person name="Minagawa J."/>
            <person name="Obokata J."/>
            <person name="Shigenobu S."/>
        </authorList>
    </citation>
    <scope>NUCLEOTIDE SEQUENCE [LARGE SCALE GENOMIC DNA]</scope>
</reference>
<dbReference type="InterPro" id="IPR016090">
    <property type="entry name" value="PLA2-like_dom"/>
</dbReference>
<proteinExistence type="predicted"/>
<dbReference type="InterPro" id="IPR036444">
    <property type="entry name" value="PLipase_A2_dom_sf"/>
</dbReference>
<keyword evidence="2" id="KW-0964">Secreted</keyword>
<dbReference type="InterPro" id="IPR033113">
    <property type="entry name" value="PLA2_histidine"/>
</dbReference>
<evidence type="ECO:0000259" key="3">
    <source>
        <dbReference type="Pfam" id="PF05826"/>
    </source>
</evidence>
<evidence type="ECO:0000313" key="5">
    <source>
        <dbReference type="Proteomes" id="UP000735302"/>
    </source>
</evidence>
<gene>
    <name evidence="4" type="ORF">PoB_006237400</name>
</gene>
<comment type="subcellular location">
    <subcellularLocation>
        <location evidence="1">Secreted</location>
    </subcellularLocation>
</comment>
<dbReference type="SUPFAM" id="SSF48619">
    <property type="entry name" value="Phospholipase A2, PLA2"/>
    <property type="match status" value="1"/>
</dbReference>
<sequence>MLSPFLKSQPASDIMEVDSDTVHKMAVGCSGVISGVGSKEHIVEKRSPFDILKGIYPGTKWCGKGNAARSYGDLGSYRRTDMCCREHDHCPHTIRARGRRYELYNPSPFTRSSCACDNRLRRCLQRVNSFEARTIIFLFFDVAKMRCFYLRH</sequence>
<evidence type="ECO:0000256" key="2">
    <source>
        <dbReference type="ARBA" id="ARBA00022525"/>
    </source>
</evidence>
<evidence type="ECO:0000256" key="1">
    <source>
        <dbReference type="ARBA" id="ARBA00004613"/>
    </source>
</evidence>
<dbReference type="Gene3D" id="1.20.90.10">
    <property type="entry name" value="Phospholipase A2 domain"/>
    <property type="match status" value="1"/>
</dbReference>
<feature type="domain" description="Phospholipase A2-like central" evidence="3">
    <location>
        <begin position="55"/>
        <end position="149"/>
    </location>
</feature>
<organism evidence="4 5">
    <name type="scientific">Plakobranchus ocellatus</name>
    <dbReference type="NCBI Taxonomy" id="259542"/>
    <lineage>
        <taxon>Eukaryota</taxon>
        <taxon>Metazoa</taxon>
        <taxon>Spiralia</taxon>
        <taxon>Lophotrochozoa</taxon>
        <taxon>Mollusca</taxon>
        <taxon>Gastropoda</taxon>
        <taxon>Heterobranchia</taxon>
        <taxon>Euthyneura</taxon>
        <taxon>Panpulmonata</taxon>
        <taxon>Sacoglossa</taxon>
        <taxon>Placobranchoidea</taxon>
        <taxon>Plakobranchidae</taxon>
        <taxon>Plakobranchus</taxon>
    </lineage>
</organism>
<dbReference type="GO" id="GO:0005576">
    <property type="term" value="C:extracellular region"/>
    <property type="evidence" value="ECO:0007669"/>
    <property type="project" value="UniProtKB-SubCell"/>
</dbReference>
<dbReference type="GO" id="GO:0006644">
    <property type="term" value="P:phospholipid metabolic process"/>
    <property type="evidence" value="ECO:0007669"/>
    <property type="project" value="InterPro"/>
</dbReference>
<keyword evidence="5" id="KW-1185">Reference proteome</keyword>
<evidence type="ECO:0000313" key="4">
    <source>
        <dbReference type="EMBL" id="GFO35869.1"/>
    </source>
</evidence>
<comment type="caution">
    <text evidence="4">The sequence shown here is derived from an EMBL/GenBank/DDBJ whole genome shotgun (WGS) entry which is preliminary data.</text>
</comment>
<dbReference type="GO" id="GO:0050482">
    <property type="term" value="P:arachidonate secretion"/>
    <property type="evidence" value="ECO:0007669"/>
    <property type="project" value="InterPro"/>
</dbReference>
<dbReference type="Proteomes" id="UP000735302">
    <property type="component" value="Unassembled WGS sequence"/>
</dbReference>